<feature type="compositionally biased region" description="Basic and acidic residues" evidence="1">
    <location>
        <begin position="379"/>
        <end position="391"/>
    </location>
</feature>
<feature type="region of interest" description="Disordered" evidence="1">
    <location>
        <begin position="122"/>
        <end position="410"/>
    </location>
</feature>
<name>A0A0L0VK46_9BASI</name>
<feature type="compositionally biased region" description="Polar residues" evidence="1">
    <location>
        <begin position="171"/>
        <end position="192"/>
    </location>
</feature>
<organism evidence="2 3">
    <name type="scientific">Puccinia striiformis f. sp. tritici PST-78</name>
    <dbReference type="NCBI Taxonomy" id="1165861"/>
    <lineage>
        <taxon>Eukaryota</taxon>
        <taxon>Fungi</taxon>
        <taxon>Dikarya</taxon>
        <taxon>Basidiomycota</taxon>
        <taxon>Pucciniomycotina</taxon>
        <taxon>Pucciniomycetes</taxon>
        <taxon>Pucciniales</taxon>
        <taxon>Pucciniaceae</taxon>
        <taxon>Puccinia</taxon>
    </lineage>
</organism>
<dbReference type="AlphaFoldDB" id="A0A0L0VK46"/>
<gene>
    <name evidence="2" type="ORF">PSTG_07078</name>
</gene>
<feature type="compositionally biased region" description="Polar residues" evidence="1">
    <location>
        <begin position="319"/>
        <end position="330"/>
    </location>
</feature>
<dbReference type="OrthoDB" id="2507806at2759"/>
<reference evidence="3" key="1">
    <citation type="submission" date="2014-03" db="EMBL/GenBank/DDBJ databases">
        <title>The Genome Sequence of Puccinia striiformis f. sp. tritici PST-78.</title>
        <authorList>
            <consortium name="The Broad Institute Genome Sequencing Platform"/>
            <person name="Cuomo C."/>
            <person name="Hulbert S."/>
            <person name="Chen X."/>
            <person name="Walker B."/>
            <person name="Young S.K."/>
            <person name="Zeng Q."/>
            <person name="Gargeya S."/>
            <person name="Fitzgerald M."/>
            <person name="Haas B."/>
            <person name="Abouelleil A."/>
            <person name="Alvarado L."/>
            <person name="Arachchi H.M."/>
            <person name="Berlin A.M."/>
            <person name="Chapman S.B."/>
            <person name="Goldberg J."/>
            <person name="Griggs A."/>
            <person name="Gujja S."/>
            <person name="Hansen M."/>
            <person name="Howarth C."/>
            <person name="Imamovic A."/>
            <person name="Larimer J."/>
            <person name="McCowan C."/>
            <person name="Montmayeur A."/>
            <person name="Murphy C."/>
            <person name="Neiman D."/>
            <person name="Pearson M."/>
            <person name="Priest M."/>
            <person name="Roberts A."/>
            <person name="Saif S."/>
            <person name="Shea T."/>
            <person name="Sisk P."/>
            <person name="Sykes S."/>
            <person name="Wortman J."/>
            <person name="Nusbaum C."/>
            <person name="Birren B."/>
        </authorList>
    </citation>
    <scope>NUCLEOTIDE SEQUENCE [LARGE SCALE GENOMIC DNA]</scope>
    <source>
        <strain evidence="3">race PST-78</strain>
    </source>
</reference>
<proteinExistence type="predicted"/>
<comment type="caution">
    <text evidence="2">The sequence shown here is derived from an EMBL/GenBank/DDBJ whole genome shotgun (WGS) entry which is preliminary data.</text>
</comment>
<feature type="compositionally biased region" description="Low complexity" evidence="1">
    <location>
        <begin position="200"/>
        <end position="212"/>
    </location>
</feature>
<feature type="compositionally biased region" description="Basic residues" evidence="1">
    <location>
        <begin position="397"/>
        <end position="409"/>
    </location>
</feature>
<evidence type="ECO:0000313" key="2">
    <source>
        <dbReference type="EMBL" id="KNE99586.1"/>
    </source>
</evidence>
<feature type="region of interest" description="Disordered" evidence="1">
    <location>
        <begin position="429"/>
        <end position="483"/>
    </location>
</feature>
<feature type="compositionally biased region" description="Basic and acidic residues" evidence="1">
    <location>
        <begin position="439"/>
        <end position="451"/>
    </location>
</feature>
<feature type="compositionally biased region" description="Polar residues" evidence="1">
    <location>
        <begin position="289"/>
        <end position="300"/>
    </location>
</feature>
<evidence type="ECO:0000313" key="3">
    <source>
        <dbReference type="Proteomes" id="UP000054564"/>
    </source>
</evidence>
<feature type="compositionally biased region" description="Polar residues" evidence="1">
    <location>
        <begin position="123"/>
        <end position="140"/>
    </location>
</feature>
<feature type="compositionally biased region" description="Basic residues" evidence="1">
    <location>
        <begin position="460"/>
        <end position="470"/>
    </location>
</feature>
<dbReference type="EMBL" id="AJIL01000044">
    <property type="protein sequence ID" value="KNE99586.1"/>
    <property type="molecule type" value="Genomic_DNA"/>
</dbReference>
<feature type="compositionally biased region" description="Basic and acidic residues" evidence="1">
    <location>
        <begin position="141"/>
        <end position="155"/>
    </location>
</feature>
<accession>A0A0L0VK46</accession>
<dbReference type="Proteomes" id="UP000054564">
    <property type="component" value="Unassembled WGS sequence"/>
</dbReference>
<protein>
    <submittedName>
        <fullName evidence="2">Uncharacterized protein</fullName>
    </submittedName>
</protein>
<evidence type="ECO:0000256" key="1">
    <source>
        <dbReference type="SAM" id="MobiDB-lite"/>
    </source>
</evidence>
<feature type="compositionally biased region" description="Polar residues" evidence="1">
    <location>
        <begin position="264"/>
        <end position="277"/>
    </location>
</feature>
<feature type="compositionally biased region" description="Basic and acidic residues" evidence="1">
    <location>
        <begin position="338"/>
        <end position="363"/>
    </location>
</feature>
<keyword evidence="3" id="KW-1185">Reference proteome</keyword>
<sequence length="921" mass="103023">MRKPAYQDVMKIFILSFGVIQLIKSPRLGVMGSPMRRAVMDASSLAQHGASELSPFPGRHDDAVPLTFIGVTPAVEVIPAYLVRDCTIAWYAPVAPIAPVAPAEHNRNQRLSATAPPFKLIASKSSSDPAASHATGQETSAEPKLDEGNSRRPNDSPKISQEVENMGSDGSPKTNFPNSGHQIPTQPTSGTTSESDHESPGSSSSGPGNPTEARNTPLTHPTAMGEWGNGPPQQKSTWADRLAVPESTEKPNNAMLRSGKTQKKTPNSASQIASKKLQSVAPPKPETTKPVSGVSQTGPPVSNGGWEKVSKKKAAKFNKPTTSDLFQNGFHQADQELEQARESLDTGDKEALRKKAESLRDSQDDSSSNNGIIPPENDPSTKEADDEKVESGEITSKAHKPFKNKKKGNKSMVVEQDIMGNFDLLESFLAGSRPSSGEKNGKGPSEQKGEQLGKAQKPTSSKKPKGKKKGLPPMEKNQENGVNEEVTLPVEISVGSNPSLAESSVGQMFEEIFSHPERFAVQAIDQSWKKYKAPSTSKLNEPNQETRSIEFGMQEKLENLWKISNMDSRLMNHVSKLLKVNNKENHLGIEEMDFVTFQLIVSHAMEDKDLMRKIQKFLEIKLDKNEAFRRMSALSKQLVQINISQIKNELERWDQNKIVFEDSRSGEYGKTFDIFGHYGLSKIDTKFQINKEYYVQKPRPTPDMRTKYTLYVDYFGEHEAVARSPPTVHFQWQDFHRFIDHSNYERIIHATGFIQSLHSKGLSLNRILTVAFILGLEDGEWLKTIKENVYIWYMSKVLYKVLSVTQYNHLPWHETPERKWLITHPDIPYLDNFQKLLAKLKNIKNLKKNDVPPAVYPPSHPAIPKFHPTPIYTSQKRENIVYLSFVKFISIDPEIYNVEGLPPRLLATKLESFEPELSKSF</sequence>
<dbReference type="STRING" id="1165861.A0A0L0VK46"/>